<name>A0A1H0N719_9BURK</name>
<dbReference type="InterPro" id="IPR012337">
    <property type="entry name" value="RNaseH-like_sf"/>
</dbReference>
<dbReference type="AlphaFoldDB" id="A0A1H0N719"/>
<dbReference type="GO" id="GO:0003677">
    <property type="term" value="F:DNA binding"/>
    <property type="evidence" value="ECO:0007669"/>
    <property type="project" value="UniProtKB-KW"/>
</dbReference>
<dbReference type="InterPro" id="IPR038215">
    <property type="entry name" value="TN5-like_N_sf"/>
</dbReference>
<evidence type="ECO:0000313" key="3">
    <source>
        <dbReference type="EMBL" id="SDO88316.1"/>
    </source>
</evidence>
<dbReference type="Gene3D" id="3.90.350.10">
    <property type="entry name" value="Transposase Inhibitor Protein From Tn5, Chain A, domain 1"/>
    <property type="match status" value="1"/>
</dbReference>
<dbReference type="Pfam" id="PF02281">
    <property type="entry name" value="Dimer_Tnp_Tn5"/>
    <property type="match status" value="1"/>
</dbReference>
<protein>
    <submittedName>
        <fullName evidence="3">Transposase DNA-binding</fullName>
    </submittedName>
</protein>
<dbReference type="Gene3D" id="1.10.246.40">
    <property type="entry name" value="Tn5 transposase, domain 1"/>
    <property type="match status" value="1"/>
</dbReference>
<dbReference type="SUPFAM" id="SSF53098">
    <property type="entry name" value="Ribonuclease H-like"/>
    <property type="match status" value="1"/>
</dbReference>
<dbReference type="InterPro" id="IPR054836">
    <property type="entry name" value="Tn5_transposase"/>
</dbReference>
<dbReference type="RefSeq" id="WP_092832732.1">
    <property type="nucleotide sequence ID" value="NZ_CP028290.1"/>
</dbReference>
<dbReference type="OrthoDB" id="8617434at2"/>
<feature type="domain" description="Transposase Tn5-like N-terminal" evidence="2">
    <location>
        <begin position="2"/>
        <end position="58"/>
    </location>
</feature>
<evidence type="ECO:0000313" key="4">
    <source>
        <dbReference type="Proteomes" id="UP000199317"/>
    </source>
</evidence>
<evidence type="ECO:0000259" key="1">
    <source>
        <dbReference type="Pfam" id="PF02281"/>
    </source>
</evidence>
<dbReference type="PANTHER" id="PTHR37319">
    <property type="entry name" value="TRANSPOSASE"/>
    <property type="match status" value="1"/>
</dbReference>
<sequence>MGWAAEEFETLDLGDGRLDARAVLLAERLAGKPTESIPNACNGWAETQGAYRFLSNAKTDWQVLLKPHWACSEERMRAHAVVLNIQDTTELDFNGRGTRGLGPLSYEAQRGMYLHPTYAVSPAREPLGVLDAWMWAREAKQEDGTRAGIVESTRWIEGYERVAERALALPQVRQVYVADREADIIALLRRAKELQHAADYLIRCQHDRVLPQGGKLWQAVAACGAGAGAGQGGVRVAGQARAVTQSLRAQVVELADGRGGRLHVTCVLAQEIDPPAGVKPVLWRLLSNRPVHTLQQAVEVLDWYRARWEIELFFLILKEGCRVEALQLGRVERLEVALALYMVVAWRINRLMRLGRSLPQLPAELLFQAEEWQAAFVLNKKKPPKTVPPLNTVVRLIAQLGGFLGRKGDGQPGAKTLWLGMRDIAVFVQGLRFARMTL</sequence>
<evidence type="ECO:0000259" key="2">
    <source>
        <dbReference type="Pfam" id="PF14706"/>
    </source>
</evidence>
<accession>A0A1H0N719</accession>
<proteinExistence type="predicted"/>
<feature type="domain" description="Transposase Tn5 dimerisation" evidence="1">
    <location>
        <begin position="343"/>
        <end position="435"/>
    </location>
</feature>
<dbReference type="InterPro" id="IPR003201">
    <property type="entry name" value="Transposase_Tn5"/>
</dbReference>
<reference evidence="4" key="1">
    <citation type="submission" date="2016-10" db="EMBL/GenBank/DDBJ databases">
        <authorList>
            <person name="Varghese N."/>
            <person name="Submissions S."/>
        </authorList>
    </citation>
    <scope>NUCLEOTIDE SEQUENCE [LARGE SCALE GENOMIC DNA]</scope>
    <source>
        <strain evidence="4">DSM 17101</strain>
    </source>
</reference>
<dbReference type="InterPro" id="IPR014735">
    <property type="entry name" value="Transposase_Tn5-like_N"/>
</dbReference>
<organism evidence="3 4">
    <name type="scientific">Paracidovorax cattleyae</name>
    <dbReference type="NCBI Taxonomy" id="80868"/>
    <lineage>
        <taxon>Bacteria</taxon>
        <taxon>Pseudomonadati</taxon>
        <taxon>Pseudomonadota</taxon>
        <taxon>Betaproteobacteria</taxon>
        <taxon>Burkholderiales</taxon>
        <taxon>Comamonadaceae</taxon>
        <taxon>Paracidovorax</taxon>
    </lineage>
</organism>
<dbReference type="InterPro" id="IPR047768">
    <property type="entry name" value="Tn5p-like"/>
</dbReference>
<keyword evidence="4" id="KW-1185">Reference proteome</keyword>
<dbReference type="InterPro" id="IPR014737">
    <property type="entry name" value="Transposase_Tn5-like_C"/>
</dbReference>
<dbReference type="NCBIfam" id="NF033590">
    <property type="entry name" value="transpos_IS4_3"/>
    <property type="match status" value="1"/>
</dbReference>
<gene>
    <name evidence="3" type="ORF">SAMN04489708_104232</name>
</gene>
<dbReference type="Pfam" id="PF14706">
    <property type="entry name" value="Tnp_DNA_bind"/>
    <property type="match status" value="1"/>
</dbReference>
<dbReference type="PANTHER" id="PTHR37319:SF1">
    <property type="entry name" value="TRANSPOSASE TN5 DIMERISATION DOMAIN-CONTAINING PROTEIN"/>
    <property type="match status" value="1"/>
</dbReference>
<dbReference type="EMBL" id="FNJL01000004">
    <property type="protein sequence ID" value="SDO88316.1"/>
    <property type="molecule type" value="Genomic_DNA"/>
</dbReference>
<dbReference type="Gene3D" id="1.10.740.10">
    <property type="entry name" value="Transferase Inhibitor Protein From Tn5, Chain"/>
    <property type="match status" value="1"/>
</dbReference>
<dbReference type="Proteomes" id="UP000199317">
    <property type="component" value="Unassembled WGS sequence"/>
</dbReference>
<keyword evidence="3" id="KW-0238">DNA-binding</keyword>